<dbReference type="InterPro" id="IPR042099">
    <property type="entry name" value="ANL_N_sf"/>
</dbReference>
<dbReference type="Proteomes" id="UP000188273">
    <property type="component" value="Chromosome"/>
</dbReference>
<dbReference type="InterPro" id="IPR025110">
    <property type="entry name" value="AMP-bd_C"/>
</dbReference>
<dbReference type="GO" id="GO:0003824">
    <property type="term" value="F:catalytic activity"/>
    <property type="evidence" value="ECO:0007669"/>
    <property type="project" value="InterPro"/>
</dbReference>
<accession>A0A1Q2HNW5</accession>
<keyword evidence="5" id="KW-1185">Reference proteome</keyword>
<evidence type="ECO:0000313" key="5">
    <source>
        <dbReference type="Proteomes" id="UP000188273"/>
    </source>
</evidence>
<dbReference type="InterPro" id="IPR045851">
    <property type="entry name" value="AMP-bd_C_sf"/>
</dbReference>
<dbReference type="GO" id="GO:0044550">
    <property type="term" value="P:secondary metabolite biosynthetic process"/>
    <property type="evidence" value="ECO:0007669"/>
    <property type="project" value="TreeGrafter"/>
</dbReference>
<dbReference type="PANTHER" id="PTHR45527">
    <property type="entry name" value="NONRIBOSOMAL PEPTIDE SYNTHETASE"/>
    <property type="match status" value="1"/>
</dbReference>
<dbReference type="GO" id="GO:0031177">
    <property type="term" value="F:phosphopantetheine binding"/>
    <property type="evidence" value="ECO:0007669"/>
    <property type="project" value="InterPro"/>
</dbReference>
<keyword evidence="1" id="KW-0596">Phosphopantetheine</keyword>
<sequence length="2946" mass="331041">MNNIVDMFLEQAQATPELTVLIQGEQALNYRQLDNASENIAKIIEDKGLAGQIVGIYTSRSIEFIASALGIMKAGCIYVSLDSKLPQARLDMIIRDADIRLVFSQPDISPLQSSVCPEIIDVETDSIKESRPLRDDNAISDENLAYVIFTSGSTGEPKGTVIPHRCLANFINWMVVAYNFKAGTKTSWVARPSFDASLFEIWPYLASGGSISIPPEELLYEPQKLVEWVTENNLDTCFMPTPLAESCLDLDWPEGCRLKYLFSGGDALRKAPKPDAPFKMFDHYGPSECTVVSTYAEITHEKSENISPNIGVPISGARVYILDENLNPVKEGQVGEIYIAGEGVGRGYLNDPELTKAKFLPDKFSKSSKNKMYKTGDLGAKLKDGTIEFHGRTDRMVKIRGFRIELGEIESVILRQPYISEAAVVLQEGQASKKIIAFAAASDKDTKCLEKLKKAVSENLPSYMMPSKILFLDSLPKTLNGKIDRLALASGEYFNLSDNNENADPKELSDKEKAIFEIWEEVLGDDNFSADTNFFDAGGHSLKAFKVASRINEKFGCSISVKDIFDNPTVLSLTEAVKKSDKASVIEVESKGLEKAPATPGQIHMRLLDSLSGDLNACNIVCDVKIKGLLDRAAFEKTINYIIETQHSLRMSVYLDQNSNDFMISADDTPPVKCLDYKDLSYLNENQIQSKLSEIIEEFRNIDLNLDSEPVCRFFLIKLSTNNHRLVSVFHHGIADGSSVGIFVKLLKECYISYLSEDETLPPPPEINYIDYADWINSWLDGREAAKQLKFWKNKLKGISGKLDLSCVTRRPDYQTFKGDREYFSLTEKQSGLITNLCRSLGTTEYPFLLLAYAIVLRNKSNDDDIVIGSPISNRPDPSLDKIIGLFINSITHRINLAEKTGINELIKRLHSDTLDAFENQTYPFEELVATLNLPKDNSRHPVFQHYFIFQNAHIPYINFAGLELELDEIGNHTAKIDLTLNLENSKGIIKGWFEYNTDLFSESVVKGLTDDFIDTAEKMTAGRVNYVSDLISFAPLQSSQRNYNFQSVPERISLFSSNTPNKIAVEQGDSSLTYKQLEKASDALANELKISGVENECKVGIYGASCIEFIVSCLSVMKAGGCFVPLDVKYPNERIGCILEDGNIDIVLNCAEAEFPLKTKQILDVELQKLLNSDNYPLNVSLSPDFLAYTIYTSGSAGRPKGVEIEHRNLAYLVDWENDFYSYTPNDRMSQLSRVSFDTSIAEIWPTLSCGASVHIAEADTVYNPNKLIKWICENEITVADVTTPLAEIVISENWPDNISLRIMKTGGDRLKKFPLGSLPFTFFNEYGPTECCVTSTSGIIGHKEESGEFPHIGKAVPGSFAYILDESLKPVEEGCEGELFISGPCVGRGYVNLPEQTAERFLDDPFVPGLKMYKTGDVVRRRPDGNIDYIGRKDFQIQIRGFRVELSEIEKAALKYEFVSQAAAVDLESAGAKKLCCFVTLNEQSNFDKDKLKETLINNLPEYMIPAYIIPLDDFPMNTNGKIDRELLKHKAYEYEKSLELSCENKPAIKSNTEKAIAEIWSEILGHSNFSSEDNFFQSGGHSLMAFKVVSKINHKFGTNINITDFFKSPYISSLAEKADSKSNEQSVEIEPTYLNESPAVPSQIHMWLLDSFVPEINICSIICNFEILGELDVELLELAVKKLVEYQQCLRLKFEISDSYLIKESKDHQVDYVFHDLSNMPDDKAEDLSEEIICGFRDSRFDLKEGQVCRFSLIKYDSQTYSLLAGFHHAVFDGFSLGVFEKQLKGIYENLLIGGDIEKFRPEISYFDYSLWLQKWLSSEDAQSQKRFWIDKLHGIKGLLKLDCTLPRPETQTFEGRRYYFNFGKDRSDEFHNFCSRHSVTEYMLLLTAYSIMLRKHSETDEIIIGSPIANRPNSQTEQLVGLFINSIVQKLNVSRGKSVFSLLDSIKTDTVQAFTNQNYPFENLVQELNLVKYPSAHPVFQHLFSFQNAHTPESELGSCRIRVDDIGNNTAKVDLTLDLESRDGIIEGWFEYNTNIFNYSVISKLSNELLEITDKIIASPNSNLSDFLPSSTFENIENVSTEDSELEVPKSFVKYAELNPDKPAVCDYSHYLTYQELDKVTDLLASKLISAGVKADSRVAVLYDRGIEFTAAALAVLKAGGGYVPVDPDYPEERINYIIQNAQVSCVFASKNRHYEKLLEAVPFIDVDIEQLKNKERQKRICSDVSEESLAYVIYTSGSTGRPKGVEVERRSLKNLINWQVNFYKISLSDRASNLARTCFDTSVSEIWPYLMAGASVHIPPERIIFNIEKLIDWLCANRITICDMTTRLAELAVFENWPCDCSLKVLKTGGERLSKRPPEGLSFDLYNEYGPTECTVIATCGKVSPAGRNDELPDIGDVISGNKAHILGPDLKPAAKGGQGELCISGKSVARGYLGLEDETKEKFVQSPFNPAERMYRTGDIVCRKENGNLEFIHRKDSQIQVRGFRVEPGEIEKAVMEYAGVKEAAVAASDSSGSEKKLLLFAVPEKRQSFKEEDLRAYIRGKLPDYMQPAQIFTIDKIPLNQNGKTDRDALLKSAQEGLSQSEKAGSGIVMPRNPMEEVLRDIWVQLLERSDFGVYDNFFDLGGHSLMLIKMDSLLSERGLFVGIEKILQYPEIAGLAGFLDFKNAGGADSSEEKCLVELNKGSRQRLPVYFIHSLSGDVLGYANMVHHLGKDQPCYGFQSAGLSDLNKAHKTLPEMAEYYVNLLLDFQPEGPYLLLGWCFGGFIAYEMAQMLQDMGRKVGMLLMVDVPSMPPADINLPYYFDLAWNLASLGPVGMFKFIISYLKKHKQFESVEEIIGEHFSRQDDEIKNKYVSNREDVYKMNLNAARTHKIHKYDGDIILCTASEREHWLLRGAALGWKNFVNNVELKVIPGDHGFIIRKSKVLPAFIRGKIDQIIQAN</sequence>
<dbReference type="GO" id="GO:0005737">
    <property type="term" value="C:cytoplasm"/>
    <property type="evidence" value="ECO:0007669"/>
    <property type="project" value="TreeGrafter"/>
</dbReference>
<dbReference type="InterPro" id="IPR001031">
    <property type="entry name" value="Thioesterase"/>
</dbReference>
<gene>
    <name evidence="4" type="primary">srfAB</name>
    <name evidence="4" type="ORF">L21SP3_00729</name>
</gene>
<dbReference type="EMBL" id="CP019633">
    <property type="protein sequence ID" value="AQQ08935.1"/>
    <property type="molecule type" value="Genomic_DNA"/>
</dbReference>
<dbReference type="PANTHER" id="PTHR45527:SF1">
    <property type="entry name" value="FATTY ACID SYNTHASE"/>
    <property type="match status" value="1"/>
</dbReference>
<dbReference type="InterPro" id="IPR020806">
    <property type="entry name" value="PKS_PP-bd"/>
</dbReference>
<evidence type="ECO:0000256" key="2">
    <source>
        <dbReference type="ARBA" id="ARBA00022553"/>
    </source>
</evidence>
<dbReference type="InterPro" id="IPR036736">
    <property type="entry name" value="ACP-like_sf"/>
</dbReference>
<dbReference type="Gene3D" id="3.40.50.1820">
    <property type="entry name" value="alpha/beta hydrolase"/>
    <property type="match status" value="1"/>
</dbReference>
<dbReference type="Pfam" id="PF00975">
    <property type="entry name" value="Thioesterase"/>
    <property type="match status" value="1"/>
</dbReference>
<protein>
    <submittedName>
        <fullName evidence="4">Surfactin synthase subunit 2</fullName>
    </submittedName>
</protein>
<dbReference type="InterPro" id="IPR023213">
    <property type="entry name" value="CAT-like_dom_sf"/>
</dbReference>
<dbReference type="Pfam" id="PF00501">
    <property type="entry name" value="AMP-binding"/>
    <property type="match status" value="3"/>
</dbReference>
<dbReference type="Pfam" id="PF00550">
    <property type="entry name" value="PP-binding"/>
    <property type="match status" value="3"/>
</dbReference>
<evidence type="ECO:0000313" key="4">
    <source>
        <dbReference type="EMBL" id="AQQ08935.1"/>
    </source>
</evidence>
<dbReference type="SUPFAM" id="SSF52777">
    <property type="entry name" value="CoA-dependent acyltransferases"/>
    <property type="match status" value="4"/>
</dbReference>
<dbReference type="SUPFAM" id="SSF53474">
    <property type="entry name" value="alpha/beta-Hydrolases"/>
    <property type="match status" value="1"/>
</dbReference>
<name>A0A1Q2HNW5_9BACT</name>
<dbReference type="Gene3D" id="3.30.559.10">
    <property type="entry name" value="Chloramphenicol acetyltransferase-like domain"/>
    <property type="match status" value="2"/>
</dbReference>
<dbReference type="Gene3D" id="1.10.1200.10">
    <property type="entry name" value="ACP-like"/>
    <property type="match status" value="3"/>
</dbReference>
<feature type="domain" description="Carrier" evidence="3">
    <location>
        <begin position="506"/>
        <end position="581"/>
    </location>
</feature>
<proteinExistence type="predicted"/>
<reference evidence="5" key="1">
    <citation type="submission" date="2017-02" db="EMBL/GenBank/DDBJ databases">
        <title>Comparative genomics and description of representatives of a novel lineage of planctomycetes thriving in anoxic sediments.</title>
        <authorList>
            <person name="Spring S."/>
            <person name="Bunk B."/>
            <person name="Sproer C."/>
            <person name="Klenk H.-P."/>
        </authorList>
    </citation>
    <scope>NUCLEOTIDE SEQUENCE [LARGE SCALE GENOMIC DNA]</scope>
    <source>
        <strain evidence="5">L21-RPul-D3</strain>
    </source>
</reference>
<dbReference type="InterPro" id="IPR010071">
    <property type="entry name" value="AA_adenyl_dom"/>
</dbReference>
<dbReference type="GO" id="GO:0043041">
    <property type="term" value="P:amino acid activation for nonribosomal peptide biosynthetic process"/>
    <property type="evidence" value="ECO:0007669"/>
    <property type="project" value="TreeGrafter"/>
</dbReference>
<dbReference type="SUPFAM" id="SSF47336">
    <property type="entry name" value="ACP-like"/>
    <property type="match status" value="3"/>
</dbReference>
<dbReference type="InterPro" id="IPR020845">
    <property type="entry name" value="AMP-binding_CS"/>
</dbReference>
<dbReference type="Pfam" id="PF00668">
    <property type="entry name" value="Condensation"/>
    <property type="match status" value="2"/>
</dbReference>
<dbReference type="CDD" id="cd05930">
    <property type="entry name" value="A_NRPS"/>
    <property type="match status" value="3"/>
</dbReference>
<dbReference type="KEGG" id="pbu:L21SP3_00729"/>
<dbReference type="Pfam" id="PF13193">
    <property type="entry name" value="AMP-binding_C"/>
    <property type="match status" value="3"/>
</dbReference>
<feature type="domain" description="Carrier" evidence="3">
    <location>
        <begin position="1550"/>
        <end position="1625"/>
    </location>
</feature>
<dbReference type="NCBIfam" id="NF003417">
    <property type="entry name" value="PRK04813.1"/>
    <property type="match status" value="3"/>
</dbReference>
<dbReference type="InterPro" id="IPR029058">
    <property type="entry name" value="AB_hydrolase_fold"/>
</dbReference>
<organism evidence="4 5">
    <name type="scientific">Sedimentisphaera cyanobacteriorum</name>
    <dbReference type="NCBI Taxonomy" id="1940790"/>
    <lineage>
        <taxon>Bacteria</taxon>
        <taxon>Pseudomonadati</taxon>
        <taxon>Planctomycetota</taxon>
        <taxon>Phycisphaerae</taxon>
        <taxon>Sedimentisphaerales</taxon>
        <taxon>Sedimentisphaeraceae</taxon>
        <taxon>Sedimentisphaera</taxon>
    </lineage>
</organism>
<feature type="domain" description="Carrier" evidence="3">
    <location>
        <begin position="2597"/>
        <end position="2671"/>
    </location>
</feature>
<dbReference type="InterPro" id="IPR000873">
    <property type="entry name" value="AMP-dep_synth/lig_dom"/>
</dbReference>
<evidence type="ECO:0000256" key="1">
    <source>
        <dbReference type="ARBA" id="ARBA00022450"/>
    </source>
</evidence>
<dbReference type="FunFam" id="3.40.50.980:FF:000001">
    <property type="entry name" value="Non-ribosomal peptide synthetase"/>
    <property type="match status" value="1"/>
</dbReference>
<dbReference type="OrthoDB" id="9778383at2"/>
<dbReference type="Gene3D" id="3.30.300.30">
    <property type="match status" value="3"/>
</dbReference>
<dbReference type="STRING" id="1940790.L21SP3_00729"/>
<dbReference type="Gene3D" id="3.40.50.12780">
    <property type="entry name" value="N-terminal domain of ligase-like"/>
    <property type="match status" value="1"/>
</dbReference>
<dbReference type="InterPro" id="IPR009081">
    <property type="entry name" value="PP-bd_ACP"/>
</dbReference>
<dbReference type="Gene3D" id="3.40.50.980">
    <property type="match status" value="4"/>
</dbReference>
<evidence type="ECO:0000259" key="3">
    <source>
        <dbReference type="PROSITE" id="PS50075"/>
    </source>
</evidence>
<dbReference type="Gene3D" id="2.30.38.10">
    <property type="entry name" value="Luciferase, Domain 3"/>
    <property type="match status" value="2"/>
</dbReference>
<dbReference type="InterPro" id="IPR001242">
    <property type="entry name" value="Condensation_dom"/>
</dbReference>
<dbReference type="Gene3D" id="3.30.559.30">
    <property type="entry name" value="Nonribosomal peptide synthetase, condensation domain"/>
    <property type="match status" value="2"/>
</dbReference>
<dbReference type="CDD" id="cd19531">
    <property type="entry name" value="LCL_NRPS-like"/>
    <property type="match status" value="2"/>
</dbReference>
<dbReference type="SMART" id="SM00823">
    <property type="entry name" value="PKS_PP"/>
    <property type="match status" value="2"/>
</dbReference>
<keyword evidence="2" id="KW-0597">Phosphoprotein</keyword>
<dbReference type="SUPFAM" id="SSF56801">
    <property type="entry name" value="Acetyl-CoA synthetase-like"/>
    <property type="match status" value="3"/>
</dbReference>
<dbReference type="RefSeq" id="WP_077539401.1">
    <property type="nucleotide sequence ID" value="NZ_CP019633.1"/>
</dbReference>
<dbReference type="PROSITE" id="PS50075">
    <property type="entry name" value="CARRIER"/>
    <property type="match status" value="3"/>
</dbReference>
<dbReference type="PROSITE" id="PS00455">
    <property type="entry name" value="AMP_BINDING"/>
    <property type="match status" value="2"/>
</dbReference>
<dbReference type="NCBIfam" id="TIGR01733">
    <property type="entry name" value="AA-adenyl-dom"/>
    <property type="match status" value="3"/>
</dbReference>